<dbReference type="InterPro" id="IPR039421">
    <property type="entry name" value="Type_1_exporter"/>
</dbReference>
<feature type="domain" description="ABC transporter" evidence="9">
    <location>
        <begin position="368"/>
        <end position="602"/>
    </location>
</feature>
<evidence type="ECO:0000256" key="4">
    <source>
        <dbReference type="ARBA" id="ARBA00022840"/>
    </source>
</evidence>
<evidence type="ECO:0000256" key="2">
    <source>
        <dbReference type="ARBA" id="ARBA00022692"/>
    </source>
</evidence>
<dbReference type="SUPFAM" id="SSF90123">
    <property type="entry name" value="ABC transporter transmembrane region"/>
    <property type="match status" value="1"/>
</dbReference>
<keyword evidence="6 8" id="KW-0472">Membrane</keyword>
<accession>A0ABR8XHE3</accession>
<dbReference type="GO" id="GO:0005524">
    <property type="term" value="F:ATP binding"/>
    <property type="evidence" value="ECO:0007669"/>
    <property type="project" value="UniProtKB-KW"/>
</dbReference>
<evidence type="ECO:0000259" key="9">
    <source>
        <dbReference type="PROSITE" id="PS50893"/>
    </source>
</evidence>
<evidence type="ECO:0000256" key="7">
    <source>
        <dbReference type="SAM" id="MobiDB-lite"/>
    </source>
</evidence>
<dbReference type="InterPro" id="IPR017871">
    <property type="entry name" value="ABC_transporter-like_CS"/>
</dbReference>
<name>A0ABR8XHE3_9BACL</name>
<dbReference type="EMBL" id="JACSQA010000051">
    <property type="protein sequence ID" value="MBD8028647.1"/>
    <property type="molecule type" value="Genomic_DNA"/>
</dbReference>
<dbReference type="PROSITE" id="PS50893">
    <property type="entry name" value="ABC_TRANSPORTER_2"/>
    <property type="match status" value="1"/>
</dbReference>
<proteinExistence type="predicted"/>
<dbReference type="PANTHER" id="PTHR43394:SF1">
    <property type="entry name" value="ATP-BINDING CASSETTE SUB-FAMILY B MEMBER 10, MITOCHONDRIAL"/>
    <property type="match status" value="1"/>
</dbReference>
<dbReference type="Pfam" id="PF00664">
    <property type="entry name" value="ABC_membrane"/>
    <property type="match status" value="1"/>
</dbReference>
<feature type="domain" description="ABC transmembrane type-1" evidence="10">
    <location>
        <begin position="53"/>
        <end position="334"/>
    </location>
</feature>
<dbReference type="SMART" id="SM00382">
    <property type="entry name" value="AAA"/>
    <property type="match status" value="1"/>
</dbReference>
<dbReference type="InterPro" id="IPR036640">
    <property type="entry name" value="ABC1_TM_sf"/>
</dbReference>
<evidence type="ECO:0000313" key="11">
    <source>
        <dbReference type="EMBL" id="MBD8028647.1"/>
    </source>
</evidence>
<dbReference type="Proteomes" id="UP000640930">
    <property type="component" value="Unassembled WGS sequence"/>
</dbReference>
<evidence type="ECO:0000256" key="6">
    <source>
        <dbReference type="ARBA" id="ARBA00023136"/>
    </source>
</evidence>
<feature type="transmembrane region" description="Helical" evidence="8">
    <location>
        <begin position="158"/>
        <end position="178"/>
    </location>
</feature>
<feature type="transmembrane region" description="Helical" evidence="8">
    <location>
        <begin position="184"/>
        <end position="204"/>
    </location>
</feature>
<keyword evidence="5 8" id="KW-1133">Transmembrane helix</keyword>
<reference evidence="11 12" key="1">
    <citation type="submission" date="2020-08" db="EMBL/GenBank/DDBJ databases">
        <title>A Genomic Blueprint of the Chicken Gut Microbiome.</title>
        <authorList>
            <person name="Gilroy R."/>
            <person name="Ravi A."/>
            <person name="Getino M."/>
            <person name="Pursley I."/>
            <person name="Horton D.L."/>
            <person name="Alikhan N.-F."/>
            <person name="Baker D."/>
            <person name="Gharbi K."/>
            <person name="Hall N."/>
            <person name="Watson M."/>
            <person name="Adriaenssens E.M."/>
            <person name="Foster-Nyarko E."/>
            <person name="Jarju S."/>
            <person name="Secka A."/>
            <person name="Antonio M."/>
            <person name="Oren A."/>
            <person name="Chaudhuri R."/>
            <person name="La Ragione R.M."/>
            <person name="Hildebrand F."/>
            <person name="Pallen M.J."/>
        </authorList>
    </citation>
    <scope>NUCLEOTIDE SEQUENCE [LARGE SCALE GENOMIC DNA]</scope>
    <source>
        <strain evidence="11 12">Re31</strain>
    </source>
</reference>
<dbReference type="InterPro" id="IPR027417">
    <property type="entry name" value="P-loop_NTPase"/>
</dbReference>
<keyword evidence="2 8" id="KW-0812">Transmembrane</keyword>
<feature type="transmembrane region" description="Helical" evidence="8">
    <location>
        <begin position="95"/>
        <end position="115"/>
    </location>
</feature>
<sequence>MNKSSERQAGPPPIGRHPGPRFNGPAEKPKDQKGTIRRIWSYLKNQRIGMISAVIFVIFSTLLGLLGPLLIGFIIDEYILKEDLSGTVRMTLLLAGIYIVGALFTWLQTFIMIRVSQKTIRQLRQHLFEKFQSLPLSFFDKRQQGDLMSRMTNDIENLNAALSQSVIQIISTVLNVVGTAIAMFFLNWVLAIVTLMVIPFILWSTKKIIKSSSKNYKERQRDLGNLNGFIEETISNSNITTIFGKEEQTIAQFKAANERLRTSALKAEMISGLLGPTNNFINNLGIGLVIGVGAILALSNSLVTVGIIASFVTYTRQFFRPINQLSNLFNTFQSAIAGAERVFEILEEQGEVEDQSDAIAKSKLEGDVEFRQVQFYYQKDKPVLDQISFHAKAGETIALVGPTGSGKTTIIQLLNRFYEVNSGEILIDGQNIQRYQMENLRDHIGVVLQDTYLFSGTVRENIRFGKLNATDEEVEQAAKIAYAHNFIKYLPMGYETMLVSGGMNLSQGQRQLIAIARAILEDPDILILDEATSSVDTMTEVQIQKGLTNLMQGRTSFVIAHRLKTIENADQILVIKDGSILEQGNHDSLMNQNGFYATLQHQLQVQS</sequence>
<evidence type="ECO:0000256" key="5">
    <source>
        <dbReference type="ARBA" id="ARBA00022989"/>
    </source>
</evidence>
<dbReference type="Gene3D" id="3.40.50.300">
    <property type="entry name" value="P-loop containing nucleotide triphosphate hydrolases"/>
    <property type="match status" value="1"/>
</dbReference>
<dbReference type="InterPro" id="IPR003439">
    <property type="entry name" value="ABC_transporter-like_ATP-bd"/>
</dbReference>
<evidence type="ECO:0000313" key="12">
    <source>
        <dbReference type="Proteomes" id="UP000640930"/>
    </source>
</evidence>
<protein>
    <submittedName>
        <fullName evidence="11">ABC transporter ATP-binding protein</fullName>
    </submittedName>
</protein>
<gene>
    <name evidence="11" type="ORF">H9636_18605</name>
</gene>
<evidence type="ECO:0000256" key="3">
    <source>
        <dbReference type="ARBA" id="ARBA00022741"/>
    </source>
</evidence>
<feature type="region of interest" description="Disordered" evidence="7">
    <location>
        <begin position="1"/>
        <end position="33"/>
    </location>
</feature>
<organism evidence="11 12">
    <name type="scientific">Ureibacillus galli</name>
    <dbReference type="NCBI Taxonomy" id="2762222"/>
    <lineage>
        <taxon>Bacteria</taxon>
        <taxon>Bacillati</taxon>
        <taxon>Bacillota</taxon>
        <taxon>Bacilli</taxon>
        <taxon>Bacillales</taxon>
        <taxon>Caryophanaceae</taxon>
        <taxon>Ureibacillus</taxon>
    </lineage>
</organism>
<feature type="transmembrane region" description="Helical" evidence="8">
    <location>
        <begin position="48"/>
        <end position="75"/>
    </location>
</feature>
<dbReference type="Pfam" id="PF00005">
    <property type="entry name" value="ABC_tran"/>
    <property type="match status" value="1"/>
</dbReference>
<feature type="transmembrane region" description="Helical" evidence="8">
    <location>
        <begin position="288"/>
        <end position="314"/>
    </location>
</feature>
<keyword evidence="4 11" id="KW-0067">ATP-binding</keyword>
<dbReference type="CDD" id="cd18547">
    <property type="entry name" value="ABC_6TM_Tm288_like"/>
    <property type="match status" value="1"/>
</dbReference>
<evidence type="ECO:0000259" key="10">
    <source>
        <dbReference type="PROSITE" id="PS50929"/>
    </source>
</evidence>
<dbReference type="Gene3D" id="1.20.1560.10">
    <property type="entry name" value="ABC transporter type 1, transmembrane domain"/>
    <property type="match status" value="1"/>
</dbReference>
<dbReference type="PROSITE" id="PS50929">
    <property type="entry name" value="ABC_TM1F"/>
    <property type="match status" value="1"/>
</dbReference>
<dbReference type="RefSeq" id="WP_191709041.1">
    <property type="nucleotide sequence ID" value="NZ_JACSQA010000051.1"/>
</dbReference>
<dbReference type="PANTHER" id="PTHR43394">
    <property type="entry name" value="ATP-DEPENDENT PERMEASE MDL1, MITOCHONDRIAL"/>
    <property type="match status" value="1"/>
</dbReference>
<comment type="caution">
    <text evidence="11">The sequence shown here is derived from an EMBL/GenBank/DDBJ whole genome shotgun (WGS) entry which is preliminary data.</text>
</comment>
<dbReference type="PROSITE" id="PS00211">
    <property type="entry name" value="ABC_TRANSPORTER_1"/>
    <property type="match status" value="1"/>
</dbReference>
<dbReference type="InterPro" id="IPR011527">
    <property type="entry name" value="ABC1_TM_dom"/>
</dbReference>
<dbReference type="CDD" id="cd03254">
    <property type="entry name" value="ABCC_Glucan_exporter_like"/>
    <property type="match status" value="1"/>
</dbReference>
<dbReference type="InterPro" id="IPR003593">
    <property type="entry name" value="AAA+_ATPase"/>
</dbReference>
<keyword evidence="3" id="KW-0547">Nucleotide-binding</keyword>
<evidence type="ECO:0000256" key="8">
    <source>
        <dbReference type="SAM" id="Phobius"/>
    </source>
</evidence>
<keyword evidence="12" id="KW-1185">Reference proteome</keyword>
<comment type="subcellular location">
    <subcellularLocation>
        <location evidence="1">Cell membrane</location>
        <topology evidence="1">Multi-pass membrane protein</topology>
    </subcellularLocation>
</comment>
<evidence type="ECO:0000256" key="1">
    <source>
        <dbReference type="ARBA" id="ARBA00004651"/>
    </source>
</evidence>
<dbReference type="SUPFAM" id="SSF52540">
    <property type="entry name" value="P-loop containing nucleoside triphosphate hydrolases"/>
    <property type="match status" value="1"/>
</dbReference>